<name>A0A1M5EER6_9GAMM</name>
<evidence type="ECO:0000313" key="1">
    <source>
        <dbReference type="EMBL" id="SHF77677.1"/>
    </source>
</evidence>
<protein>
    <submittedName>
        <fullName evidence="1">Uncharacterized protein</fullName>
    </submittedName>
</protein>
<proteinExistence type="predicted"/>
<sequence>MTELEQEELRLADCDAEAYIRLANAMKEAGMTSVTPGYLRKLAEKIRSEHYESSD</sequence>
<evidence type="ECO:0000313" key="2">
    <source>
        <dbReference type="Proteomes" id="UP000184346"/>
    </source>
</evidence>
<dbReference type="AlphaFoldDB" id="A0A1M5EER6"/>
<organism evidence="1 2">
    <name type="scientific">Modicisalibacter ilicicola DSM 19980</name>
    <dbReference type="NCBI Taxonomy" id="1121942"/>
    <lineage>
        <taxon>Bacteria</taxon>
        <taxon>Pseudomonadati</taxon>
        <taxon>Pseudomonadota</taxon>
        <taxon>Gammaproteobacteria</taxon>
        <taxon>Oceanospirillales</taxon>
        <taxon>Halomonadaceae</taxon>
        <taxon>Modicisalibacter</taxon>
    </lineage>
</organism>
<reference evidence="1 2" key="1">
    <citation type="submission" date="2016-11" db="EMBL/GenBank/DDBJ databases">
        <authorList>
            <person name="Jaros S."/>
            <person name="Januszkiewicz K."/>
            <person name="Wedrychowicz H."/>
        </authorList>
    </citation>
    <scope>NUCLEOTIDE SEQUENCE [LARGE SCALE GENOMIC DNA]</scope>
    <source>
        <strain evidence="1 2">DSM 19980</strain>
    </source>
</reference>
<gene>
    <name evidence="1" type="ORF">SAMN02745148_03506</name>
</gene>
<keyword evidence="2" id="KW-1185">Reference proteome</keyword>
<dbReference type="Proteomes" id="UP000184346">
    <property type="component" value="Unassembled WGS sequence"/>
</dbReference>
<dbReference type="EMBL" id="FQUJ01000022">
    <property type="protein sequence ID" value="SHF77677.1"/>
    <property type="molecule type" value="Genomic_DNA"/>
</dbReference>
<accession>A0A1M5EER6</accession>
<dbReference type="RefSeq" id="WP_175547004.1">
    <property type="nucleotide sequence ID" value="NZ_FQUJ01000022.1"/>
</dbReference>